<evidence type="ECO:0000313" key="2">
    <source>
        <dbReference type="EMBL" id="ABN69248.1"/>
    </source>
</evidence>
<evidence type="ECO:0000313" key="3">
    <source>
        <dbReference type="Proteomes" id="UP000000254"/>
    </source>
</evidence>
<accession>A3DKT8</accession>
<organism evidence="2 3">
    <name type="scientific">Staphylothermus marinus (strain ATCC 43588 / DSM 3639 / JCM 9404 / F1)</name>
    <dbReference type="NCBI Taxonomy" id="399550"/>
    <lineage>
        <taxon>Archaea</taxon>
        <taxon>Thermoproteota</taxon>
        <taxon>Thermoprotei</taxon>
        <taxon>Desulfurococcales</taxon>
        <taxon>Desulfurococcaceae</taxon>
        <taxon>Staphylothermus</taxon>
    </lineage>
</organism>
<dbReference type="GeneID" id="4907144"/>
<reference evidence="2 3" key="2">
    <citation type="journal article" date="2009" name="Stand. Genomic Sci.">
        <title>Complete genome sequence of Staphylothermus marinus Stetter and Fiala 1986 type strain F1.</title>
        <authorList>
            <person name="Anderson I.J."/>
            <person name="Sun H."/>
            <person name="Lapidus A."/>
            <person name="Copeland A."/>
            <person name="Glavina Del Rio T."/>
            <person name="Tice H."/>
            <person name="Dalin E."/>
            <person name="Lucas S."/>
            <person name="Barry K."/>
            <person name="Land M."/>
            <person name="Richardson P."/>
            <person name="Huber H."/>
            <person name="Kyrpides N.C."/>
        </authorList>
    </citation>
    <scope>NUCLEOTIDE SEQUENCE [LARGE SCALE GENOMIC DNA]</scope>
    <source>
        <strain evidence="3">ATCC 43588 / DSM 3639 / JCM 9404 / F1</strain>
    </source>
</reference>
<proteinExistence type="predicted"/>
<dbReference type="RefSeq" id="WP_011838439.1">
    <property type="nucleotide sequence ID" value="NC_009033.1"/>
</dbReference>
<dbReference type="EMBL" id="CP000575">
    <property type="protein sequence ID" value="ABN69248.1"/>
    <property type="molecule type" value="Genomic_DNA"/>
</dbReference>
<reference evidence="3" key="1">
    <citation type="journal article" date="2009" name="BMC Genomics">
        <title>The complete genome sequence of Staphylothermus marinus reveals differences in sulfur metabolism among heterotrophic Crenarchaeota.</title>
        <authorList>
            <person name="Anderson I.J."/>
            <person name="Dharmarajan L."/>
            <person name="Rodriguez J."/>
            <person name="Hooper S."/>
            <person name="Porat I."/>
            <person name="Ulrich L.E."/>
            <person name="Elkins J.G."/>
            <person name="Mavromatis K."/>
            <person name="Sun H."/>
            <person name="Land M."/>
            <person name="Lapidus A."/>
            <person name="Lucas S."/>
            <person name="Barry K."/>
            <person name="Huber H."/>
            <person name="Zhulin I.B."/>
            <person name="Whitman W.B."/>
            <person name="Mukhopadhyay B."/>
            <person name="Woese C."/>
            <person name="Bristow J."/>
            <person name="Kyrpides N."/>
        </authorList>
    </citation>
    <scope>NUCLEOTIDE SEQUENCE [LARGE SCALE GENOMIC DNA]</scope>
    <source>
        <strain evidence="3">ATCC 43588 / DSM 3639 / JCM 9404 / F1</strain>
    </source>
</reference>
<sequence length="299" mass="34752">MSKAMIIFASLIVIGTMLIFYSILFLQTTTTASIEKYDRISLPYKTYISIPIYLNNNDKLLFNYTTMPKRINITVLLSDSSALYYISKAYNLTDHIGRNYTYEGMPGKYYLLLINNAGDNITVEYSLLIYKQRTTEKYHGLVSITGSFLVLIGILSIFYLKMKELTKKYPDHLYSAGIECWSTKLYKHRCNIIIPIIDSETLNIVDRVLRSLGYVMKRKLSETIIVYEKKTGLLERFRKKPVELLVTIEEPYLSMYYDVWPIVASGSKDLGWIIKEAETIRNALYSEQMDNKNKIKKQE</sequence>
<protein>
    <submittedName>
        <fullName evidence="2">Uncharacterized protein</fullName>
    </submittedName>
</protein>
<dbReference type="Proteomes" id="UP000000254">
    <property type="component" value="Chromosome"/>
</dbReference>
<dbReference type="STRING" id="399550.Smar_0135"/>
<keyword evidence="3" id="KW-1185">Reference proteome</keyword>
<dbReference type="KEGG" id="smr:Smar_0135"/>
<gene>
    <name evidence="2" type="ordered locus">Smar_0135</name>
</gene>
<dbReference type="HOGENOM" id="CLU_929441_0_0_2"/>
<keyword evidence="1" id="KW-0472">Membrane</keyword>
<keyword evidence="1" id="KW-0812">Transmembrane</keyword>
<feature type="transmembrane region" description="Helical" evidence="1">
    <location>
        <begin position="6"/>
        <end position="26"/>
    </location>
</feature>
<dbReference type="eggNOG" id="arCOG03672">
    <property type="taxonomic scope" value="Archaea"/>
</dbReference>
<dbReference type="AlphaFoldDB" id="A3DKT8"/>
<evidence type="ECO:0000256" key="1">
    <source>
        <dbReference type="SAM" id="Phobius"/>
    </source>
</evidence>
<keyword evidence="1" id="KW-1133">Transmembrane helix</keyword>
<name>A3DKT8_STAMF</name>
<feature type="transmembrane region" description="Helical" evidence="1">
    <location>
        <begin position="138"/>
        <end position="160"/>
    </location>
</feature>